<feature type="compositionally biased region" description="Low complexity" evidence="1">
    <location>
        <begin position="224"/>
        <end position="238"/>
    </location>
</feature>
<evidence type="ECO:0000313" key="3">
    <source>
        <dbReference type="Proteomes" id="UP000661507"/>
    </source>
</evidence>
<dbReference type="NCBIfam" id="NF045541">
    <property type="entry name" value="scaf_prot_MCP2"/>
    <property type="match status" value="1"/>
</dbReference>
<evidence type="ECO:0000313" key="2">
    <source>
        <dbReference type="EMBL" id="GGJ07098.1"/>
    </source>
</evidence>
<keyword evidence="3" id="KW-1185">Reference proteome</keyword>
<protein>
    <recommendedName>
        <fullName evidence="4">Terminase</fullName>
    </recommendedName>
</protein>
<dbReference type="AlphaFoldDB" id="A0A917KAG9"/>
<dbReference type="Proteomes" id="UP000661507">
    <property type="component" value="Unassembled WGS sequence"/>
</dbReference>
<reference evidence="2" key="1">
    <citation type="journal article" date="2014" name="Int. J. Syst. Evol. Microbiol.">
        <title>Complete genome sequence of Corynebacterium casei LMG S-19264T (=DSM 44701T), isolated from a smear-ripened cheese.</title>
        <authorList>
            <consortium name="US DOE Joint Genome Institute (JGI-PGF)"/>
            <person name="Walter F."/>
            <person name="Albersmeier A."/>
            <person name="Kalinowski J."/>
            <person name="Ruckert C."/>
        </authorList>
    </citation>
    <scope>NUCLEOTIDE SEQUENCE</scope>
    <source>
        <strain evidence="2">CGMCC 1.3617</strain>
    </source>
</reference>
<feature type="compositionally biased region" description="Low complexity" evidence="1">
    <location>
        <begin position="208"/>
        <end position="217"/>
    </location>
</feature>
<proteinExistence type="predicted"/>
<name>A0A917KAG9_9PROT</name>
<comment type="caution">
    <text evidence="2">The sequence shown here is derived from an EMBL/GenBank/DDBJ whole genome shotgun (WGS) entry which is preliminary data.</text>
</comment>
<gene>
    <name evidence="2" type="ORF">GCM10011320_12470</name>
</gene>
<reference evidence="2" key="2">
    <citation type="submission" date="2020-09" db="EMBL/GenBank/DDBJ databases">
        <authorList>
            <person name="Sun Q."/>
            <person name="Zhou Y."/>
        </authorList>
    </citation>
    <scope>NUCLEOTIDE SEQUENCE</scope>
    <source>
        <strain evidence="2">CGMCC 1.3617</strain>
    </source>
</reference>
<organism evidence="2 3">
    <name type="scientific">Neoroseomonas lacus</name>
    <dbReference type="NCBI Taxonomy" id="287609"/>
    <lineage>
        <taxon>Bacteria</taxon>
        <taxon>Pseudomonadati</taxon>
        <taxon>Pseudomonadota</taxon>
        <taxon>Alphaproteobacteria</taxon>
        <taxon>Acetobacterales</taxon>
        <taxon>Acetobacteraceae</taxon>
        <taxon>Neoroseomonas</taxon>
    </lineage>
</organism>
<sequence>MTETTEPGGSDAAPDAPSMTIVAQRALAAPATVDRAARSVEVVWSTGARARNFVPALGLITEELEMSPNAVRMDALRSGQAPVLDTHRRGGARDVLGRVTAARLERGRGYATLQFSTAADVEPVWQRIADGTLRAVSVGYRVHRYEPRPDAATGETVHRAVDWEPFEISVVPVPVDRDAAVRAQGEQGLPAPAIEPALPDEDPPMPETTPETPAAAPSAPPSAAPSTTPPQEATVTTTLSAPVPAPTRAAPDLDAVRAEAQRAERERIAGIDAAVDAARALLPADRITPVRAEAIAQGWTGDQARRALFDALVVQGPRPSIPARPETGAGHDDPAQILDAMAEALAARAMPGYQPQGENGRSGRHAEFIGWRPSDMIGELLRARGERGVPRNPTLLAERAFHTSSDFPLLLAAAANKMLLAAYQPAQPTYRQVFLRRDFRDFKPHRHLRIGDFPTLLPLAENGEIQVGTMSESQEIVLLQTFARRIRVTRPMLVNDDLGAFTDFAAAIGRRVAEFENATAYNLLNSANGDGPTLSTGSAPVFATGAARANKASTGTVLDTSTIGAGRTAIMKQRTLDGLPISMGQTMRLLVGPNLELAARQATVVVQASEIGKANVFAGFVQPVIEPLIQANRWYLFSDPVAAPVYVYGYLNGAEGPQVTTGPVHGADGVEVSVIFDFGVGAIDWRGAWFNPGT</sequence>
<dbReference type="EMBL" id="BMKW01000002">
    <property type="protein sequence ID" value="GGJ07098.1"/>
    <property type="molecule type" value="Genomic_DNA"/>
</dbReference>
<dbReference type="RefSeq" id="WP_188966031.1">
    <property type="nucleotide sequence ID" value="NZ_BMKW01000002.1"/>
</dbReference>
<evidence type="ECO:0000256" key="1">
    <source>
        <dbReference type="SAM" id="MobiDB-lite"/>
    </source>
</evidence>
<feature type="region of interest" description="Disordered" evidence="1">
    <location>
        <begin position="185"/>
        <end position="253"/>
    </location>
</feature>
<dbReference type="Pfam" id="PF25209">
    <property type="entry name" value="Phage_capsid_4"/>
    <property type="match status" value="1"/>
</dbReference>
<accession>A0A917KAG9</accession>
<evidence type="ECO:0008006" key="4">
    <source>
        <dbReference type="Google" id="ProtNLM"/>
    </source>
</evidence>